<reference evidence="1 2" key="1">
    <citation type="submission" date="2021-06" db="EMBL/GenBank/DDBJ databases">
        <authorList>
            <person name="Palmer J.M."/>
        </authorList>
    </citation>
    <scope>NUCLEOTIDE SEQUENCE [LARGE SCALE GENOMIC DNA]</scope>
    <source>
        <strain evidence="1 2">GA_2019</strain>
        <tissue evidence="1">Muscle</tissue>
    </source>
</reference>
<dbReference type="EMBL" id="JAHRIO010045002">
    <property type="protein sequence ID" value="MEQ2173314.1"/>
    <property type="molecule type" value="Genomic_DNA"/>
</dbReference>
<sequence>MFHFSESDLKTFRTKVLKLLLLSRRFSERVNICRAGAPHHKVGIKAQKDATILANLYPCCHFTAESTRQKTFDCSTSFFPQWFSSHSSIEVRFLVCHTNSCPVDRLSHLSCGSLQLLQSYHGPPGCFFD</sequence>
<evidence type="ECO:0000313" key="1">
    <source>
        <dbReference type="EMBL" id="MEQ2173314.1"/>
    </source>
</evidence>
<evidence type="ECO:0000313" key="2">
    <source>
        <dbReference type="Proteomes" id="UP001476798"/>
    </source>
</evidence>
<comment type="caution">
    <text evidence="1">The sequence shown here is derived from an EMBL/GenBank/DDBJ whole genome shotgun (WGS) entry which is preliminary data.</text>
</comment>
<organism evidence="1 2">
    <name type="scientific">Goodea atripinnis</name>
    <dbReference type="NCBI Taxonomy" id="208336"/>
    <lineage>
        <taxon>Eukaryota</taxon>
        <taxon>Metazoa</taxon>
        <taxon>Chordata</taxon>
        <taxon>Craniata</taxon>
        <taxon>Vertebrata</taxon>
        <taxon>Euteleostomi</taxon>
        <taxon>Actinopterygii</taxon>
        <taxon>Neopterygii</taxon>
        <taxon>Teleostei</taxon>
        <taxon>Neoteleostei</taxon>
        <taxon>Acanthomorphata</taxon>
        <taxon>Ovalentaria</taxon>
        <taxon>Atherinomorphae</taxon>
        <taxon>Cyprinodontiformes</taxon>
        <taxon>Goodeidae</taxon>
        <taxon>Goodea</taxon>
    </lineage>
</organism>
<keyword evidence="2" id="KW-1185">Reference proteome</keyword>
<accession>A0ABV0NPI5</accession>
<proteinExistence type="predicted"/>
<protein>
    <submittedName>
        <fullName evidence="1">Uncharacterized protein</fullName>
    </submittedName>
</protein>
<name>A0ABV0NPI5_9TELE</name>
<dbReference type="Proteomes" id="UP001476798">
    <property type="component" value="Unassembled WGS sequence"/>
</dbReference>
<gene>
    <name evidence="1" type="ORF">GOODEAATRI_030865</name>
</gene>